<accession>A0AAV1AGH0</accession>
<evidence type="ECO:0000313" key="1">
    <source>
        <dbReference type="EMBL" id="CAI8608562.1"/>
    </source>
</evidence>
<keyword evidence="2" id="KW-1185">Reference proteome</keyword>
<dbReference type="EMBL" id="OX451739">
    <property type="protein sequence ID" value="CAI8608562.1"/>
    <property type="molecule type" value="Genomic_DNA"/>
</dbReference>
<sequence length="166" mass="19657">MKRKVMAIEKINAYIQKLDTMEKKFNPLPHFTLHNVLSQISPQFYSKDELTQIEKINQIPCQEENFSLISQSKVERVEVNNKKRYRSSNEDIISDGERKVKLKSAIRKPIIRREETLVSPPPDLPSHVNNMIKVLNDTDIKYIMYKELFKYNLNYNLKRLSMPCKN</sequence>
<reference evidence="1 2" key="1">
    <citation type="submission" date="2023-01" db="EMBL/GenBank/DDBJ databases">
        <authorList>
            <person name="Kreplak J."/>
        </authorList>
    </citation>
    <scope>NUCLEOTIDE SEQUENCE [LARGE SCALE GENOMIC DNA]</scope>
</reference>
<name>A0AAV1AGH0_VICFA</name>
<gene>
    <name evidence="1" type="ORF">VFH_IV092320</name>
</gene>
<protein>
    <submittedName>
        <fullName evidence="1">Uncharacterized protein</fullName>
    </submittedName>
</protein>
<dbReference type="AlphaFoldDB" id="A0AAV1AGH0"/>
<dbReference type="Proteomes" id="UP001157006">
    <property type="component" value="Chromosome 4"/>
</dbReference>
<proteinExistence type="predicted"/>
<organism evidence="1 2">
    <name type="scientific">Vicia faba</name>
    <name type="common">Broad bean</name>
    <name type="synonym">Faba vulgaris</name>
    <dbReference type="NCBI Taxonomy" id="3906"/>
    <lineage>
        <taxon>Eukaryota</taxon>
        <taxon>Viridiplantae</taxon>
        <taxon>Streptophyta</taxon>
        <taxon>Embryophyta</taxon>
        <taxon>Tracheophyta</taxon>
        <taxon>Spermatophyta</taxon>
        <taxon>Magnoliopsida</taxon>
        <taxon>eudicotyledons</taxon>
        <taxon>Gunneridae</taxon>
        <taxon>Pentapetalae</taxon>
        <taxon>rosids</taxon>
        <taxon>fabids</taxon>
        <taxon>Fabales</taxon>
        <taxon>Fabaceae</taxon>
        <taxon>Papilionoideae</taxon>
        <taxon>50 kb inversion clade</taxon>
        <taxon>NPAAA clade</taxon>
        <taxon>Hologalegina</taxon>
        <taxon>IRL clade</taxon>
        <taxon>Fabeae</taxon>
        <taxon>Vicia</taxon>
    </lineage>
</organism>
<evidence type="ECO:0000313" key="2">
    <source>
        <dbReference type="Proteomes" id="UP001157006"/>
    </source>
</evidence>